<feature type="region of interest" description="Disordered" evidence="14">
    <location>
        <begin position="3063"/>
        <end position="3082"/>
    </location>
</feature>
<dbReference type="OrthoDB" id="424310at2759"/>
<dbReference type="PANTHER" id="PTHR45703:SF36">
    <property type="entry name" value="DYNEIN HEAVY CHAIN, CYTOPLASMIC"/>
    <property type="match status" value="1"/>
</dbReference>
<dbReference type="Gene3D" id="3.10.490.20">
    <property type="match status" value="1"/>
</dbReference>
<name>A0A9W7A2L6_9STRA</name>
<dbReference type="Pfam" id="PF22597">
    <property type="entry name" value="DYN_lid"/>
    <property type="match status" value="1"/>
</dbReference>
<dbReference type="Gene3D" id="1.20.920.30">
    <property type="match status" value="1"/>
</dbReference>
<dbReference type="InterPro" id="IPR041466">
    <property type="entry name" value="Dynein_AAA5_ext"/>
</dbReference>
<evidence type="ECO:0000256" key="5">
    <source>
        <dbReference type="ARBA" id="ARBA00022701"/>
    </source>
</evidence>
<evidence type="ECO:0000256" key="12">
    <source>
        <dbReference type="ARBA" id="ARBA00023212"/>
    </source>
</evidence>
<evidence type="ECO:0000313" key="17">
    <source>
        <dbReference type="Proteomes" id="UP001165082"/>
    </source>
</evidence>
<dbReference type="Gene3D" id="1.20.1270.280">
    <property type="match status" value="1"/>
</dbReference>
<dbReference type="GO" id="GO:0007018">
    <property type="term" value="P:microtubule-based movement"/>
    <property type="evidence" value="ECO:0007669"/>
    <property type="project" value="InterPro"/>
</dbReference>
<dbReference type="InterPro" id="IPR024743">
    <property type="entry name" value="Dynein_HC_stalk"/>
</dbReference>
<keyword evidence="12" id="KW-0206">Cytoskeleton</keyword>
<keyword evidence="10 13" id="KW-0175">Coiled coil</keyword>
<dbReference type="InterPro" id="IPR042219">
    <property type="entry name" value="AAA_lid_11_sf"/>
</dbReference>
<dbReference type="FunFam" id="1.10.287.2620:FF:000001">
    <property type="entry name" value="Cytoplasmic dynein heavy chain 1"/>
    <property type="match status" value="1"/>
</dbReference>
<dbReference type="Pfam" id="PF08393">
    <property type="entry name" value="DHC_N2"/>
    <property type="match status" value="1"/>
</dbReference>
<proteinExistence type="inferred from homology"/>
<dbReference type="SUPFAM" id="SSF52540">
    <property type="entry name" value="P-loop containing nucleoside triphosphate hydrolases"/>
    <property type="match status" value="3"/>
</dbReference>
<evidence type="ECO:0000256" key="4">
    <source>
        <dbReference type="ARBA" id="ARBA00022490"/>
    </source>
</evidence>
<keyword evidence="7" id="KW-0547">Nucleotide-binding</keyword>
<evidence type="ECO:0000256" key="14">
    <source>
        <dbReference type="SAM" id="MobiDB-lite"/>
    </source>
</evidence>
<evidence type="ECO:0000259" key="15">
    <source>
        <dbReference type="SMART" id="SM00382"/>
    </source>
</evidence>
<dbReference type="GO" id="GO:0008569">
    <property type="term" value="F:minus-end-directed microtubule motor activity"/>
    <property type="evidence" value="ECO:0007669"/>
    <property type="project" value="InterPro"/>
</dbReference>
<dbReference type="FunFam" id="1.20.920.20:FF:000002">
    <property type="entry name" value="Cytoplasmic dynein 1 heavy chain"/>
    <property type="match status" value="1"/>
</dbReference>
<feature type="domain" description="AAA+ ATPase" evidence="15">
    <location>
        <begin position="2715"/>
        <end position="2881"/>
    </location>
</feature>
<dbReference type="Gene3D" id="1.10.8.1220">
    <property type="match status" value="1"/>
</dbReference>
<dbReference type="InterPro" id="IPR027417">
    <property type="entry name" value="P-loop_NTPase"/>
</dbReference>
<dbReference type="PANTHER" id="PTHR45703">
    <property type="entry name" value="DYNEIN HEAVY CHAIN"/>
    <property type="match status" value="1"/>
</dbReference>
<evidence type="ECO:0000256" key="9">
    <source>
        <dbReference type="ARBA" id="ARBA00023017"/>
    </source>
</evidence>
<dbReference type="InterPro" id="IPR041658">
    <property type="entry name" value="AAA_lid_11"/>
</dbReference>
<gene>
    <name evidence="16" type="ORF">TrRE_jg4995</name>
</gene>
<dbReference type="SMART" id="SM00382">
    <property type="entry name" value="AAA"/>
    <property type="match status" value="2"/>
</dbReference>
<dbReference type="InterPro" id="IPR013594">
    <property type="entry name" value="Dynein_heavy_tail"/>
</dbReference>
<dbReference type="Pfam" id="PF03028">
    <property type="entry name" value="Dynein_heavy"/>
    <property type="match status" value="1"/>
</dbReference>
<evidence type="ECO:0000256" key="7">
    <source>
        <dbReference type="ARBA" id="ARBA00022741"/>
    </source>
</evidence>
<dbReference type="InterPro" id="IPR043160">
    <property type="entry name" value="Dynein_C_barrel"/>
</dbReference>
<dbReference type="Pfam" id="PF12777">
    <property type="entry name" value="MT"/>
    <property type="match status" value="1"/>
</dbReference>
<keyword evidence="9" id="KW-0243">Dynein</keyword>
<dbReference type="Gene3D" id="1.10.472.130">
    <property type="match status" value="1"/>
</dbReference>
<evidence type="ECO:0000256" key="13">
    <source>
        <dbReference type="SAM" id="Coils"/>
    </source>
</evidence>
<feature type="compositionally biased region" description="Basic and acidic residues" evidence="14">
    <location>
        <begin position="3067"/>
        <end position="3079"/>
    </location>
</feature>
<dbReference type="Gene3D" id="1.20.920.20">
    <property type="match status" value="1"/>
</dbReference>
<dbReference type="Pfam" id="PF18198">
    <property type="entry name" value="AAA_lid_11"/>
    <property type="match status" value="1"/>
</dbReference>
<accession>A0A9W7A2L6</accession>
<dbReference type="InterPro" id="IPR041228">
    <property type="entry name" value="Dynein_C"/>
</dbReference>
<keyword evidence="11" id="KW-0505">Motor protein</keyword>
<organism evidence="16 17">
    <name type="scientific">Triparma retinervis</name>
    <dbReference type="NCBI Taxonomy" id="2557542"/>
    <lineage>
        <taxon>Eukaryota</taxon>
        <taxon>Sar</taxon>
        <taxon>Stramenopiles</taxon>
        <taxon>Ochrophyta</taxon>
        <taxon>Bolidophyceae</taxon>
        <taxon>Parmales</taxon>
        <taxon>Triparmaceae</taxon>
        <taxon>Triparma</taxon>
    </lineage>
</organism>
<comment type="similarity">
    <text evidence="2">Belongs to the dynein heavy chain family.</text>
</comment>
<dbReference type="PROSITE" id="PS00675">
    <property type="entry name" value="SIGMA54_INTERACT_1"/>
    <property type="match status" value="1"/>
</dbReference>
<dbReference type="FunFam" id="1.20.58.1120:FF:000013">
    <property type="entry name" value="Dynein heavy chain-like protein"/>
    <property type="match status" value="1"/>
</dbReference>
<dbReference type="InterPro" id="IPR004273">
    <property type="entry name" value="Dynein_heavy_D6_P-loop"/>
</dbReference>
<dbReference type="GO" id="GO:0051959">
    <property type="term" value="F:dynein light intermediate chain binding"/>
    <property type="evidence" value="ECO:0007669"/>
    <property type="project" value="InterPro"/>
</dbReference>
<comment type="subcellular location">
    <subcellularLocation>
        <location evidence="1">Cytoplasm</location>
        <location evidence="1">Cytoskeleton</location>
    </subcellularLocation>
</comment>
<dbReference type="InterPro" id="IPR025662">
    <property type="entry name" value="Sigma_54_int_dom_ATP-bd_1"/>
</dbReference>
<dbReference type="Pfam" id="PF12780">
    <property type="entry name" value="AAA_8"/>
    <property type="match status" value="1"/>
</dbReference>
<keyword evidence="4" id="KW-0963">Cytoplasm</keyword>
<dbReference type="InterPro" id="IPR035699">
    <property type="entry name" value="AAA_6"/>
</dbReference>
<dbReference type="InterPro" id="IPR042228">
    <property type="entry name" value="Dynein_linker_3"/>
</dbReference>
<dbReference type="Gene3D" id="3.20.180.20">
    <property type="entry name" value="Dynein heavy chain, N-terminal domain 2"/>
    <property type="match status" value="1"/>
</dbReference>
<evidence type="ECO:0000256" key="2">
    <source>
        <dbReference type="ARBA" id="ARBA00008887"/>
    </source>
</evidence>
<dbReference type="Gene3D" id="1.10.8.720">
    <property type="entry name" value="Region D6 of dynein motor"/>
    <property type="match status" value="1"/>
</dbReference>
<dbReference type="GO" id="GO:0045505">
    <property type="term" value="F:dynein intermediate chain binding"/>
    <property type="evidence" value="ECO:0007669"/>
    <property type="project" value="InterPro"/>
</dbReference>
<dbReference type="Pfam" id="PF17852">
    <property type="entry name" value="Dynein_AAA_lid"/>
    <property type="match status" value="1"/>
</dbReference>
<dbReference type="Gene3D" id="1.10.8.710">
    <property type="match status" value="1"/>
</dbReference>
<dbReference type="Gene3D" id="1.20.140.100">
    <property type="entry name" value="Dynein heavy chain, N-terminal domain 2"/>
    <property type="match status" value="1"/>
</dbReference>
<feature type="coiled-coil region" evidence="13">
    <location>
        <begin position="3204"/>
        <end position="3252"/>
    </location>
</feature>
<keyword evidence="8" id="KW-0067">ATP-binding</keyword>
<dbReference type="EMBL" id="BRXZ01001082">
    <property type="protein sequence ID" value="GMH61762.1"/>
    <property type="molecule type" value="Genomic_DNA"/>
</dbReference>
<dbReference type="FunFam" id="1.10.8.720:FF:000003">
    <property type="entry name" value="Cytoplasmic dynein heavy chain 2"/>
    <property type="match status" value="1"/>
</dbReference>
<dbReference type="CDD" id="cd00009">
    <property type="entry name" value="AAA"/>
    <property type="match status" value="2"/>
</dbReference>
<evidence type="ECO:0000256" key="1">
    <source>
        <dbReference type="ARBA" id="ARBA00004245"/>
    </source>
</evidence>
<dbReference type="InterPro" id="IPR042222">
    <property type="entry name" value="Dynein_2_N"/>
</dbReference>
<evidence type="ECO:0000313" key="16">
    <source>
        <dbReference type="EMBL" id="GMH61762.1"/>
    </source>
</evidence>
<dbReference type="Gene3D" id="3.40.50.300">
    <property type="entry name" value="P-loop containing nucleotide triphosphate hydrolases"/>
    <property type="match status" value="4"/>
</dbReference>
<dbReference type="InterPro" id="IPR013602">
    <property type="entry name" value="Dynein_heavy_linker"/>
</dbReference>
<dbReference type="InterPro" id="IPR054354">
    <property type="entry name" value="DYNC2H1-like_lid"/>
</dbReference>
<evidence type="ECO:0000256" key="11">
    <source>
        <dbReference type="ARBA" id="ARBA00023175"/>
    </source>
</evidence>
<dbReference type="FunFam" id="3.40.50.300:FF:001013">
    <property type="entry name" value="Dynein heavy chain, cytoplasmic"/>
    <property type="match status" value="1"/>
</dbReference>
<dbReference type="Gene3D" id="6.10.140.1060">
    <property type="match status" value="1"/>
</dbReference>
<dbReference type="InterPro" id="IPR024317">
    <property type="entry name" value="Dynein_heavy_chain_D4_dom"/>
</dbReference>
<dbReference type="FunFam" id="1.20.140.100:FF:000002">
    <property type="entry name" value="Cytoplasmic dynein heavy chain 1"/>
    <property type="match status" value="1"/>
</dbReference>
<protein>
    <recommendedName>
        <fullName evidence="3">Dynein heavy chain, cytoplasmic</fullName>
    </recommendedName>
</protein>
<dbReference type="Gene3D" id="1.10.287.2620">
    <property type="match status" value="1"/>
</dbReference>
<dbReference type="Gene3D" id="1.20.58.1120">
    <property type="match status" value="1"/>
</dbReference>
<dbReference type="InterPro" id="IPR003593">
    <property type="entry name" value="AAA+_ATPase"/>
</dbReference>
<comment type="caution">
    <text evidence="16">The sequence shown here is derived from an EMBL/GenBank/DDBJ whole genome shotgun (WGS) entry which is preliminary data.</text>
</comment>
<dbReference type="InterPro" id="IPR035706">
    <property type="entry name" value="AAA_9"/>
</dbReference>
<dbReference type="FunFam" id="3.40.50.300:FF:000373">
    <property type="entry name" value="Cytoplasmic dynein heavy chain 2"/>
    <property type="match status" value="1"/>
</dbReference>
<reference evidence="16" key="1">
    <citation type="submission" date="2022-07" db="EMBL/GenBank/DDBJ databases">
        <title>Genome analysis of Parmales, a sister group of diatoms, reveals the evolutionary specialization of diatoms from phago-mixotrophs to photoautotrophs.</title>
        <authorList>
            <person name="Ban H."/>
            <person name="Sato S."/>
            <person name="Yoshikawa S."/>
            <person name="Kazumasa Y."/>
            <person name="Nakamura Y."/>
            <person name="Ichinomiya M."/>
            <person name="Saitoh K."/>
            <person name="Sato N."/>
            <person name="Blanc-Mathieu R."/>
            <person name="Endo H."/>
            <person name="Kuwata A."/>
            <person name="Ogata H."/>
        </authorList>
    </citation>
    <scope>NUCLEOTIDE SEQUENCE</scope>
</reference>
<feature type="domain" description="AAA+ ATPase" evidence="15">
    <location>
        <begin position="2373"/>
        <end position="2524"/>
    </location>
</feature>
<dbReference type="Proteomes" id="UP001165082">
    <property type="component" value="Unassembled WGS sequence"/>
</dbReference>
<dbReference type="FunFam" id="3.20.180.20:FF:000002">
    <property type="entry name" value="Cytoplasmic dynein heavy chain 1"/>
    <property type="match status" value="1"/>
</dbReference>
<keyword evidence="17" id="KW-1185">Reference proteome</keyword>
<dbReference type="InterPro" id="IPR043157">
    <property type="entry name" value="Dynein_AAA1S"/>
</dbReference>
<dbReference type="Pfam" id="PF12774">
    <property type="entry name" value="AAA_6"/>
    <property type="match status" value="1"/>
</dbReference>
<keyword evidence="6" id="KW-0677">Repeat</keyword>
<dbReference type="GO" id="GO:0005874">
    <property type="term" value="C:microtubule"/>
    <property type="evidence" value="ECO:0007669"/>
    <property type="project" value="UniProtKB-KW"/>
</dbReference>
<sequence length="4328" mass="483080">MALEYIRGLTSLELDAELPPLLDGVDSFLNNQTTTTLFITVNEGTVEASPSYTPSSTVTLVFFKRSPTKVTTKAQIGFISIPASEDEDSPLFATLQSINENCFVPAISSLYSSSSSTTNNDNLTNFNSAMRDLHSVVDHLKRAANVPTVNLVPHPEILTLLSSSAPSLDPTSPSDSPLDVNTFDASSIISSDETLNSIQSTVNAWIKDITKLTSLTTTTPFPNDANEEITFWQALSSSLTVTSSTLNTSPSTQLTISVLKQAKRFVTTTALENNTHLPTALAYTSDVNSFLQNFPIKALLASVDLPSLSKATVQMFQHYPKVRNSKNYDLYRLAKLLESTTESLKDQIVTILKSQNIMKTPFTDFQSLDSDLTALFSTWDSEYKKFTNFFLEQYKRRGRLSTSTTAASSTTPLQLLKSLNLSHQPLQARWQDISSFRRDHSNLLSVVKSVLSSSSPETSAILQALTSAGTMMAGAPIFDLSPSGTASFSQTLASYESSIDEIENNLSSLLHTKLSSATSAEEMFKHFAKFNPLFVRPRIRSAIKHYQTELIKNVSNSVSSIQKKFLQKYEQSPAANFAELRDIPPVAGKIMWAKLMENQLNLLMEKMESVLGEGWEQQAEGRQLKKTCSELKSKLDTDQFFKAWRKNWEKELTISRNKERLSSYLISVKNDPNSPDVLIPTCNYETNQTSLFKEVRNLKYLNFDIPPIITNMANDAASKYPQAMRLNAALRSYVHVRTTIDGELNLTMLVQPQLSAIQVSITECFNSTTTGGRAKTRMKWDSKNIKKFVSSFTEDVFTLQEKVELLLETIDTVNSLILSLPKAPFSSSPLSSVISSLQEQVDQLSLSGFSNLSIWVESLNSRIKEILTERLSTALTTWTSDPSTQDSSLDSSVSNVNVEILIQDQTILSSPSLPAIRQHYLSNFYCFIATITSLPLLSSSRFDVLSSTKPEYTNETFSSIITTLHKTSPVLLDAYTTINSHLKETTDYISTWLSYQSLWDMSMDSITNLLGDDIKKWQQLLIEARTARSTLDNSDDSSTHCIGPVTIFYSKVQNKINLKFDAWQKSLQTTFGTILHNSIKIYLDKFTSAKQTLESISLEGATTTIIDGVTFIQQMKQSCKMWSKDASLLDSSEALLKKQRFVFPPTWIHSTIPCSAFTDFETILARRTKQMDDQIPTLQQRVRSEDKQISKRTADLIANWEKQKPLSGGTPPVEASEALASFQIVFKKSIHEFDQLSSAKLALGLPASSTNPLNAAYEELNELSEVWAAVRPTHDNLEEINDTPWASLVPRKIRASLNSLLEGLRSISSTVRQYDVFTHVNETIKSYIANTSLLTDLKTEALKPRHWKLILKRLNLQIGINNLTLGHLFEAGILGKKKEIGEILSVAQGEMALEIFLRQVREYWQTSQIELVLYQNRVRLIKSWDVIFAKLEEHMSSLSQMKQSPYFKSVQEFQEEASGWEDRLTKLQQIFDLWVDVQRRWVYLESIFFGSADIKAQLPSEYARFKSVDSEFTQLMKKISQKPNPLEALQIENLLKQLERQEALMTKIQKALGEYLANQRQAFSRFYFVGDEDLLEMIGNSNEPVKVMAHLGKMFASVSNMQWLDLKDTKKPNLLTLTHMTSKDGEIVALGCNIDIVDKVPVKIWLASVESNMKETLASLLSSATSSQPPISSSLTSSNEKEAFVSWASSYPAQIMILSSLIQWSMGIDSILNGASEGVTLPAYLATLNSKLQLMATTVLEKLDAQTRKKYEQLITELVHQTDVTRELVTSKVEMSDDFKWLYHLRFNYDPSQPDLLRKLNIKIANANFFYGFEYLGIGELSQQILTIQRGLISRATSIELLNRPVNLHDSVGIFITMNPGYAGRSALPDNLKSLFRAVAMVVPNRQLIAQSHYDFGLRALKTLLVSAGGLKRKAIENEGEPEDMGELERNVLIRGACNNVIPKLVAEDLPLFSSLLKAVFPTSTIQNLDNMTLTAALKKVCVSKNLVMGPNWVEKVLQLHEVLSFRHGVMMVGPCGSGKSSSWRCLIEAMELVEGGLKGESYVIDPKAINKEELYGHLDATTMEWTDGIVTSTLRCIIANHRGESNRNHWIIFDGDVDPEWAENLNSVLDDNKLLTLPSGERLSLPDNVRILLEVDSLEKATPATVSRCGMVYFSEDTVTTNMHLKNLLLELGDNSGVGEDAGEEEKKESNNVSVTQVAFVSAIRYFFVSEGETPVVADLLEEALALSHIMDATRGRLLTTLDALLKQGIEMAVDYDDNHVDFPMVGEHMEKFAKHWLAHAIQWAFSGSCGWDDRKSFSSTILRACGLTLPPGGSEEIYDFRVRIEDGDFEAWRQSVPTVEIESHQVSDASTLITTTDTVRHVEVLNSWLTSRKPLILCGPPGSGKSMTLMSTLQSRSDIVLVPLNFSSGTTPALILKIFAQFAEYVRGPKGVVLQPSSSVGSKWVVIFCDEINLPSPDSYGTQRVLSFMRELVEQGGFWRKDNTWVTLQRIQFVGACNPESDAGRTRISDRFMRHAPLLLVDFPSRDSLVQIYSTLNAGIMRLHPNLKGDVPALTEAMIDVYEANQVKFTTDIMPQYFYSARELSRWVRAIYEAVKDVDSLTRDELVRLWSHEGLRLFHDRLVSDEERSWCQRNIDEVAEKCFGALDSYVLERPILFSTWLSKEYRTVGKTELRDFLAARLKVFYEEELDVPLVVFDDVMDHVLRIDRVLKQPMGHMLLVGESGAGKTVLSKFAAWMNGLSIFQIKAHSKYGIEDFNEDLRGVMKRVGVEGEKVCFIFDEANALSSGFLEAMNALLASGEVPGLFEGDDLSGLMGLCRDAAMKDGIVVDGDDELWARFTKRVQTGLHIVFTMNPSGEDFANRSTTSPALFNRCVVDWFGTWSTTALAQVGKELSIMDLGDEAEWQQPRDDSAIQVVGEAFSDELVESGGQPGLRQAVVASLVDVHTITKGVCEANNKTALCRTYLSPRDYLDLITNFVKIAKEKRGELEEQQLHINVGLAKLKETEEQVRTLEGGLAAKERELKDKEEEANEKLTQMLGDQSVAETQKKEAVRMNAEVNKQQGEIAKRQEEAERELGEAEPALISAQESVKSIRKSQLDEIRALARPPDNVRMTLEAVAIMMGERKLEWGDIRKMIQKSDFIPGILNFDLDKLGDRQIEVVKVNYLSGVLTEEAVVRSSKACGPLFKWVESQIHYSEIFNNVEPLRAEVEKLQEDAQEVILKKEQVEKEVSEVEARIDTLKIDYADLIRNVEIIKGEMEGVKNKVVRANTLIKSLMVESDRWQVSSGMFATQISSVVGDALLSASFLTYAGFFDHKNRGVLLGAWKNCMESCGITYRDNFDSVIEYLSKGSERLAWEADGLPKDNLAVENAIILSRFNRFPLVIDPSGQATDFLMKKYKEDKIIKTSFLDGGFMKTLASAIRFGTVLLVQDVENVDPILNPILNKELMRTGGRTLVRLGAEEIDYSPKFVIILTTRDSAVRLTPDLCSRVTLCNFTITPASLQSQALSMLLRAEKPEMEGKRNALMKVRGEQNVKLRELEDRLLDKISSVQGSILDDNSVIKGMEEIKTEAKSVEDAIKEGESVMLEVETNIAVFEPLAAIISDLFFCLEGLMSVNAFYQFSLQFFMHVLSEVLSVKSKGGSRLEELKGLLFEAILGRVGRSLFEEDKLVFGLRVASLKGEGFDVEGEGKKLESFVEKGSDFASEVLGQWQGLGLNDFQEVVEKQVVSSTPVLLCSAPGYDVSGRVMHLSEVMEKELTSVAMGSSEGYSTAEKMIGTAAKSGGWVMLKNIHLCPRDWLVELEKKLFGMTYDPNFRVFLTAEMTEENAARVLPLTLVRMSDVVVCEAPVGLKKNLLRFFGSIDEERFAKIPLERGRLYLLVAWIYGIVQERLRYEPTGWSKKYEFSEADATNALDVVDAWVDLASGGKKAHVAPEKLPWDALRTVLSVSVFGGRIDNEFDQEVLDSFIDSILIPQAYDVDFALVESLVVPEGGKRADMMQWVEALPEVNSPTWLGLSGAAEMVRLRARGGRVLGKLLALGGGGGNEKNGRVRTSSVIERMENVSKVVSGFLSKLEGLEKSMVGGKSWTIEATEMDSLMRCIAREVKMGIDCVGHVVGDLKEIVSYCEGSIKLTNKLKALVDAVAAGVTPKNWLSLYTGGQVVADLWIDDFVKRLTQVNEFIKCGGKGLEGMNFWVGGLLNPGSFVTATRQYIARKGDHSIDELELILYKEEGGEGFAVSGMMSEGGKLDEGGKIEKSEELIEEIGTCCLQWKVKEGEDGKGKSITLPVYLDNSNRSKIIVSVKVEGDDNIDRSEWLQRGLALFLRSS</sequence>
<dbReference type="Pfam" id="PF12781">
    <property type="entry name" value="AAA_9"/>
    <property type="match status" value="1"/>
</dbReference>
<keyword evidence="5" id="KW-0493">Microtubule</keyword>
<dbReference type="Pfam" id="PF12775">
    <property type="entry name" value="AAA_7"/>
    <property type="match status" value="1"/>
</dbReference>
<dbReference type="Pfam" id="PF18199">
    <property type="entry name" value="Dynein_C"/>
    <property type="match status" value="1"/>
</dbReference>
<dbReference type="GO" id="GO:0030286">
    <property type="term" value="C:dynein complex"/>
    <property type="evidence" value="ECO:0007669"/>
    <property type="project" value="UniProtKB-KW"/>
</dbReference>
<dbReference type="GO" id="GO:0005524">
    <property type="term" value="F:ATP binding"/>
    <property type="evidence" value="ECO:0007669"/>
    <property type="project" value="UniProtKB-KW"/>
</dbReference>
<dbReference type="Pfam" id="PF08385">
    <property type="entry name" value="DHC_N1"/>
    <property type="match status" value="1"/>
</dbReference>
<evidence type="ECO:0000256" key="10">
    <source>
        <dbReference type="ARBA" id="ARBA00023054"/>
    </source>
</evidence>
<dbReference type="InterPro" id="IPR026983">
    <property type="entry name" value="DHC"/>
</dbReference>
<dbReference type="FunFam" id="3.40.50.300:FF:000122">
    <property type="entry name" value="Cytoplasmic dynein 1 heavy chain"/>
    <property type="match status" value="1"/>
</dbReference>
<evidence type="ECO:0000256" key="8">
    <source>
        <dbReference type="ARBA" id="ARBA00022840"/>
    </source>
</evidence>
<evidence type="ECO:0000256" key="6">
    <source>
        <dbReference type="ARBA" id="ARBA00022737"/>
    </source>
</evidence>
<evidence type="ECO:0000256" key="3">
    <source>
        <dbReference type="ARBA" id="ARBA00022197"/>
    </source>
</evidence>